<feature type="transmembrane region" description="Helical" evidence="2">
    <location>
        <begin position="86"/>
        <end position="104"/>
    </location>
</feature>
<feature type="compositionally biased region" description="Basic and acidic residues" evidence="1">
    <location>
        <begin position="159"/>
        <end position="172"/>
    </location>
</feature>
<proteinExistence type="predicted"/>
<evidence type="ECO:0000313" key="3">
    <source>
        <dbReference type="EMBL" id="KIR47431.1"/>
    </source>
</evidence>
<gene>
    <name evidence="3" type="ORF">I312_03193</name>
</gene>
<feature type="compositionally biased region" description="Basic and acidic residues" evidence="1">
    <location>
        <begin position="191"/>
        <end position="200"/>
    </location>
</feature>
<name>A0A0D0VJ50_CRYGA</name>
<dbReference type="AlphaFoldDB" id="A0A0D0VJ50"/>
<accession>A0A0D0VJ50</accession>
<feature type="region of interest" description="Disordered" evidence="1">
    <location>
        <begin position="39"/>
        <end position="61"/>
    </location>
</feature>
<reference evidence="3" key="1">
    <citation type="submission" date="2015-01" db="EMBL/GenBank/DDBJ databases">
        <title>The Genome Sequence of Cryptococcus gattii CA1280.</title>
        <authorList>
            <consortium name="The Broad Institute Genomics Platform"/>
            <person name="Cuomo C."/>
            <person name="Litvintseva A."/>
            <person name="Chen Y."/>
            <person name="Heitman J."/>
            <person name="Sun S."/>
            <person name="Springer D."/>
            <person name="Dromer F."/>
            <person name="Young S."/>
            <person name="Zeng Q."/>
            <person name="Gargeya S."/>
            <person name="Abouelleil A."/>
            <person name="Alvarado L."/>
            <person name="Chapman S.B."/>
            <person name="Gainer-Dewar J."/>
            <person name="Goldberg J."/>
            <person name="Griggs A."/>
            <person name="Gujja S."/>
            <person name="Hansen M."/>
            <person name="Howarth C."/>
            <person name="Imamovic A."/>
            <person name="Larimer J."/>
            <person name="Murphy C."/>
            <person name="Naylor J."/>
            <person name="Pearson M."/>
            <person name="Priest M."/>
            <person name="Roberts A."/>
            <person name="Saif S."/>
            <person name="Shea T."/>
            <person name="Sykes S."/>
            <person name="Wortman J."/>
            <person name="Nusbaum C."/>
            <person name="Birren B."/>
        </authorList>
    </citation>
    <scope>NUCLEOTIDE SEQUENCE [LARGE SCALE GENOMIC DNA]</scope>
    <source>
        <strain evidence="3">CA1280</strain>
    </source>
</reference>
<dbReference type="EMBL" id="KN847980">
    <property type="protein sequence ID" value="KIR47431.1"/>
    <property type="molecule type" value="Genomic_DNA"/>
</dbReference>
<feature type="region of interest" description="Disordered" evidence="1">
    <location>
        <begin position="159"/>
        <end position="207"/>
    </location>
</feature>
<dbReference type="HOGENOM" id="CLU_1481934_0_0_1"/>
<keyword evidence="2" id="KW-0812">Transmembrane</keyword>
<keyword evidence="2" id="KW-0472">Membrane</keyword>
<evidence type="ECO:0000256" key="1">
    <source>
        <dbReference type="SAM" id="MobiDB-lite"/>
    </source>
</evidence>
<sequence length="207" mass="22514">MAASSTPHPLPTVIITPSTPICDSSEDIALLPSATQFYPPSSDKYSQSRPKRQRSHASRSYSTEYLLPPVRLPSPKTGHRPLRSSLISLALLLMGLTLIASSVLCTGNGANAWIEMKYKGLQKLEGMGRDVGTKLGWNASPQPVATLRALNMETSGDAEMHPFQDADRRGESKALGNRVPEGQSDVSAIIEDSRSRRSNEGDIWDIQ</sequence>
<feature type="compositionally biased region" description="Polar residues" evidence="1">
    <location>
        <begin position="39"/>
        <end position="48"/>
    </location>
</feature>
<evidence type="ECO:0000256" key="2">
    <source>
        <dbReference type="SAM" id="Phobius"/>
    </source>
</evidence>
<keyword evidence="2" id="KW-1133">Transmembrane helix</keyword>
<organism evidence="3">
    <name type="scientific">Cryptococcus bacillisporus CA1280</name>
    <dbReference type="NCBI Taxonomy" id="1296109"/>
    <lineage>
        <taxon>Eukaryota</taxon>
        <taxon>Fungi</taxon>
        <taxon>Dikarya</taxon>
        <taxon>Basidiomycota</taxon>
        <taxon>Agaricomycotina</taxon>
        <taxon>Tremellomycetes</taxon>
        <taxon>Tremellales</taxon>
        <taxon>Cryptococcaceae</taxon>
        <taxon>Cryptococcus</taxon>
        <taxon>Cryptococcus gattii species complex</taxon>
    </lineage>
</organism>
<dbReference type="OrthoDB" id="10371124at2759"/>
<protein>
    <submittedName>
        <fullName evidence="3">Unplaced genomic scaffold supercont1.8, whole genome shotgun sequence</fullName>
    </submittedName>
</protein>